<evidence type="ECO:0000256" key="1">
    <source>
        <dbReference type="ARBA" id="ARBA00004196"/>
    </source>
</evidence>
<sequence>MKWFSGLVRVTAAVVCVLSFSVSAVTVTDSHGQFTIDSTPKRIVALEFSFVDALVSVGVSPVGIADDNDPSRLLPAVQKELKADWRSVGTRSQPSLEVIAGLKPDLIIADTDRHSAVYKELSKIAPTLLLPSRRETYQDNLKSAAIIGKVIGRDAQMQARLKQHEERMNEYAKQLASLKGKPVLFGVARANGFYAHSADSYDGGVIQRLGLVSPAGLHNEQASRQISLEQLLGLNPDYLVVGDYVDDSIVDQWQKQPLWQALQAVQNHHIYHVDGNMWARCRGILAAEFMAQDLLKLVKA</sequence>
<keyword evidence="4" id="KW-0410">Iron transport</keyword>
<dbReference type="PROSITE" id="PS50983">
    <property type="entry name" value="FE_B12_PBP"/>
    <property type="match status" value="1"/>
</dbReference>
<dbReference type="CDD" id="cd01146">
    <property type="entry name" value="FhuD"/>
    <property type="match status" value="1"/>
</dbReference>
<feature type="chain" id="PRO_5046409392" evidence="7">
    <location>
        <begin position="25"/>
        <end position="300"/>
    </location>
</feature>
<organism evidence="9 10">
    <name type="scientific">Vibrio porteresiae DSM 19223</name>
    <dbReference type="NCBI Taxonomy" id="1123496"/>
    <lineage>
        <taxon>Bacteria</taxon>
        <taxon>Pseudomonadati</taxon>
        <taxon>Pseudomonadota</taxon>
        <taxon>Gammaproteobacteria</taxon>
        <taxon>Vibrionales</taxon>
        <taxon>Vibrionaceae</taxon>
        <taxon>Vibrio</taxon>
    </lineage>
</organism>
<dbReference type="InterPro" id="IPR002491">
    <property type="entry name" value="ABC_transptr_periplasmic_BD"/>
</dbReference>
<dbReference type="NCBIfam" id="NF008501">
    <property type="entry name" value="PRK11411.1"/>
    <property type="match status" value="1"/>
</dbReference>
<proteinExistence type="inferred from homology"/>
<evidence type="ECO:0000256" key="3">
    <source>
        <dbReference type="ARBA" id="ARBA00022448"/>
    </source>
</evidence>
<evidence type="ECO:0000256" key="2">
    <source>
        <dbReference type="ARBA" id="ARBA00008814"/>
    </source>
</evidence>
<dbReference type="SUPFAM" id="SSF53807">
    <property type="entry name" value="Helical backbone' metal receptor"/>
    <property type="match status" value="1"/>
</dbReference>
<keyword evidence="5 7" id="KW-0732">Signal</keyword>
<comment type="subcellular location">
    <subcellularLocation>
        <location evidence="1">Cell envelope</location>
    </subcellularLocation>
</comment>
<name>A0ABZ0QJY4_9VIBR</name>
<keyword evidence="4" id="KW-0408">Iron</keyword>
<dbReference type="PANTHER" id="PTHR30532">
    <property type="entry name" value="IRON III DICITRATE-BINDING PERIPLASMIC PROTEIN"/>
    <property type="match status" value="1"/>
</dbReference>
<dbReference type="RefSeq" id="WP_261897222.1">
    <property type="nucleotide sequence ID" value="NZ_AP024896.1"/>
</dbReference>
<evidence type="ECO:0000256" key="6">
    <source>
        <dbReference type="SAM" id="Coils"/>
    </source>
</evidence>
<dbReference type="PANTHER" id="PTHR30532:SF29">
    <property type="entry name" value="FE(3+) DICITRATE-BINDING PERIPLASMIC PROTEIN"/>
    <property type="match status" value="1"/>
</dbReference>
<dbReference type="Proteomes" id="UP001304071">
    <property type="component" value="Chromosome 2"/>
</dbReference>
<reference evidence="9 10" key="1">
    <citation type="submission" date="2023-11" db="EMBL/GenBank/DDBJ databases">
        <title>Plant-associative lifestyle of Vibrio porteresiae and its evolutionary dynamics.</title>
        <authorList>
            <person name="Rameshkumar N."/>
            <person name="Kirti K."/>
        </authorList>
    </citation>
    <scope>NUCLEOTIDE SEQUENCE [LARGE SCALE GENOMIC DNA]</scope>
    <source>
        <strain evidence="9 10">MSSRF30</strain>
    </source>
</reference>
<evidence type="ECO:0000313" key="9">
    <source>
        <dbReference type="EMBL" id="WPC76827.1"/>
    </source>
</evidence>
<evidence type="ECO:0000313" key="10">
    <source>
        <dbReference type="Proteomes" id="UP001304071"/>
    </source>
</evidence>
<keyword evidence="3" id="KW-0813">Transport</keyword>
<evidence type="ECO:0000259" key="8">
    <source>
        <dbReference type="PROSITE" id="PS50983"/>
    </source>
</evidence>
<evidence type="ECO:0000256" key="5">
    <source>
        <dbReference type="ARBA" id="ARBA00022729"/>
    </source>
</evidence>
<evidence type="ECO:0000256" key="4">
    <source>
        <dbReference type="ARBA" id="ARBA00022496"/>
    </source>
</evidence>
<feature type="domain" description="Fe/B12 periplasmic-binding" evidence="8">
    <location>
        <begin position="42"/>
        <end position="300"/>
    </location>
</feature>
<feature type="signal peptide" evidence="7">
    <location>
        <begin position="1"/>
        <end position="24"/>
    </location>
</feature>
<dbReference type="EMBL" id="CP138204">
    <property type="protein sequence ID" value="WPC76827.1"/>
    <property type="molecule type" value="Genomic_DNA"/>
</dbReference>
<keyword evidence="10" id="KW-1185">Reference proteome</keyword>
<dbReference type="InterPro" id="IPR051313">
    <property type="entry name" value="Bact_iron-sidero_bind"/>
</dbReference>
<dbReference type="Pfam" id="PF01497">
    <property type="entry name" value="Peripla_BP_2"/>
    <property type="match status" value="1"/>
</dbReference>
<keyword evidence="4" id="KW-0406">Ion transport</keyword>
<comment type="similarity">
    <text evidence="2">Belongs to the bacterial solute-binding protein 8 family.</text>
</comment>
<keyword evidence="6" id="KW-0175">Coiled coil</keyword>
<evidence type="ECO:0000256" key="7">
    <source>
        <dbReference type="SAM" id="SignalP"/>
    </source>
</evidence>
<accession>A0ABZ0QJY4</accession>
<feature type="coiled-coil region" evidence="6">
    <location>
        <begin position="154"/>
        <end position="181"/>
    </location>
</feature>
<protein>
    <submittedName>
        <fullName evidence="9">Fe(3+) dicitrate ABC transporter substrate-binding protein</fullName>
    </submittedName>
</protein>
<gene>
    <name evidence="9" type="ORF">R8Z52_20075</name>
</gene>
<dbReference type="Gene3D" id="3.40.50.1980">
    <property type="entry name" value="Nitrogenase molybdenum iron protein domain"/>
    <property type="match status" value="2"/>
</dbReference>